<dbReference type="Proteomes" id="UP000024404">
    <property type="component" value="Unassembled WGS sequence"/>
</dbReference>
<name>A0A8R1XLP1_ONCVO</name>
<keyword evidence="2" id="KW-1185">Reference proteome</keyword>
<dbReference type="EMBL" id="CMVM020000024">
    <property type="status" value="NOT_ANNOTATED_CDS"/>
    <property type="molecule type" value="Genomic_DNA"/>
</dbReference>
<organism evidence="1 2">
    <name type="scientific">Onchocerca volvulus</name>
    <dbReference type="NCBI Taxonomy" id="6282"/>
    <lineage>
        <taxon>Eukaryota</taxon>
        <taxon>Metazoa</taxon>
        <taxon>Ecdysozoa</taxon>
        <taxon>Nematoda</taxon>
        <taxon>Chromadorea</taxon>
        <taxon>Rhabditida</taxon>
        <taxon>Spirurina</taxon>
        <taxon>Spiruromorpha</taxon>
        <taxon>Filarioidea</taxon>
        <taxon>Onchocercidae</taxon>
        <taxon>Onchocerca</taxon>
    </lineage>
</organism>
<protein>
    <submittedName>
        <fullName evidence="1">Uncharacterized protein</fullName>
    </submittedName>
</protein>
<dbReference type="EnsemblMetazoa" id="OVOC1080.1">
    <property type="protein sequence ID" value="OVOC1080.1"/>
    <property type="gene ID" value="WBGene00237889"/>
</dbReference>
<proteinExistence type="predicted"/>
<reference evidence="1" key="2">
    <citation type="submission" date="2022-06" db="UniProtKB">
        <authorList>
            <consortium name="EnsemblMetazoa"/>
        </authorList>
    </citation>
    <scope>IDENTIFICATION</scope>
</reference>
<accession>A0A8R1XLP1</accession>
<sequence>MLFDVKTRLLTHKSSTVIKDILSSQYFADSWMIELQNRLILFFIRLRFLWSSTAILTEVQENEKNKMEY</sequence>
<evidence type="ECO:0000313" key="1">
    <source>
        <dbReference type="EnsemblMetazoa" id="OVOC1080.1"/>
    </source>
</evidence>
<evidence type="ECO:0000313" key="2">
    <source>
        <dbReference type="Proteomes" id="UP000024404"/>
    </source>
</evidence>
<reference evidence="2" key="1">
    <citation type="submission" date="2013-10" db="EMBL/GenBank/DDBJ databases">
        <title>Genome sequencing of Onchocerca volvulus.</title>
        <authorList>
            <person name="Cotton J."/>
            <person name="Tsai J."/>
            <person name="Stanley E."/>
            <person name="Tracey A."/>
            <person name="Holroyd N."/>
            <person name="Lustigman S."/>
            <person name="Berriman M."/>
        </authorList>
    </citation>
    <scope>NUCLEOTIDE SEQUENCE</scope>
</reference>
<dbReference type="AlphaFoldDB" id="A0A8R1XLP1"/>